<evidence type="ECO:0000256" key="4">
    <source>
        <dbReference type="PROSITE-ProRule" id="PRU00723"/>
    </source>
</evidence>
<evidence type="ECO:0000256" key="1">
    <source>
        <dbReference type="ARBA" id="ARBA00022723"/>
    </source>
</evidence>
<proteinExistence type="predicted"/>
<name>A0A1B6JPT3_9HEMI</name>
<dbReference type="PROSITE" id="PS50103">
    <property type="entry name" value="ZF_C3H1"/>
    <property type="match status" value="1"/>
</dbReference>
<feature type="non-terminal residue" evidence="6">
    <location>
        <position position="1"/>
    </location>
</feature>
<feature type="non-terminal residue" evidence="6">
    <location>
        <position position="110"/>
    </location>
</feature>
<evidence type="ECO:0000256" key="3">
    <source>
        <dbReference type="ARBA" id="ARBA00022833"/>
    </source>
</evidence>
<dbReference type="Pfam" id="PF18044">
    <property type="entry name" value="zf-CCCH_4"/>
    <property type="match status" value="1"/>
</dbReference>
<accession>A0A1B6JPT3</accession>
<sequence length="110" mass="12500">PWPPGHGLVRRASFLPSWCLDAPALGSYSKRPAKQKFSLCRHPMIKKLSVPTRQPKDYLLKYFSGEGCYASLATKRIRKHRPQFSNILCKFFARNACTRGSDCVFSHDVA</sequence>
<organism evidence="6">
    <name type="scientific">Homalodisca liturata</name>
    <dbReference type="NCBI Taxonomy" id="320908"/>
    <lineage>
        <taxon>Eukaryota</taxon>
        <taxon>Metazoa</taxon>
        <taxon>Ecdysozoa</taxon>
        <taxon>Arthropoda</taxon>
        <taxon>Hexapoda</taxon>
        <taxon>Insecta</taxon>
        <taxon>Pterygota</taxon>
        <taxon>Neoptera</taxon>
        <taxon>Paraneoptera</taxon>
        <taxon>Hemiptera</taxon>
        <taxon>Auchenorrhyncha</taxon>
        <taxon>Membracoidea</taxon>
        <taxon>Cicadellidae</taxon>
        <taxon>Cicadellinae</taxon>
        <taxon>Proconiini</taxon>
        <taxon>Homalodisca</taxon>
    </lineage>
</organism>
<dbReference type="EMBL" id="GECU01006430">
    <property type="protein sequence ID" value="JAT01277.1"/>
    <property type="molecule type" value="Transcribed_RNA"/>
</dbReference>
<gene>
    <name evidence="6" type="ORF">g.58408</name>
</gene>
<dbReference type="SUPFAM" id="SSF90229">
    <property type="entry name" value="CCCH zinc finger"/>
    <property type="match status" value="1"/>
</dbReference>
<dbReference type="GO" id="GO:0008270">
    <property type="term" value="F:zinc ion binding"/>
    <property type="evidence" value="ECO:0007669"/>
    <property type="project" value="UniProtKB-KW"/>
</dbReference>
<dbReference type="AlphaFoldDB" id="A0A1B6JPT3"/>
<reference evidence="6" key="1">
    <citation type="submission" date="2015-11" db="EMBL/GenBank/DDBJ databases">
        <title>De novo transcriptome assembly of four potential Pierce s Disease insect vectors from Arizona vineyards.</title>
        <authorList>
            <person name="Tassone E.E."/>
        </authorList>
    </citation>
    <scope>NUCLEOTIDE SEQUENCE</scope>
</reference>
<keyword evidence="3 4" id="KW-0862">Zinc</keyword>
<feature type="zinc finger region" description="C3H1-type" evidence="4">
    <location>
        <begin position="83"/>
        <end position="110"/>
    </location>
</feature>
<dbReference type="InterPro" id="IPR000571">
    <property type="entry name" value="Znf_CCCH"/>
</dbReference>
<dbReference type="Gene3D" id="4.10.1000.10">
    <property type="entry name" value="Zinc finger, CCCH-type"/>
    <property type="match status" value="1"/>
</dbReference>
<keyword evidence="2 4" id="KW-0863">Zinc-finger</keyword>
<feature type="domain" description="C3H1-type" evidence="5">
    <location>
        <begin position="83"/>
        <end position="110"/>
    </location>
</feature>
<evidence type="ECO:0000313" key="6">
    <source>
        <dbReference type="EMBL" id="JAT01277.1"/>
    </source>
</evidence>
<evidence type="ECO:0000259" key="5">
    <source>
        <dbReference type="PROSITE" id="PS50103"/>
    </source>
</evidence>
<dbReference type="InterPro" id="IPR036855">
    <property type="entry name" value="Znf_CCCH_sf"/>
</dbReference>
<keyword evidence="1 4" id="KW-0479">Metal-binding</keyword>
<protein>
    <recommendedName>
        <fullName evidence="5">C3H1-type domain-containing protein</fullName>
    </recommendedName>
</protein>
<dbReference type="InterPro" id="IPR041367">
    <property type="entry name" value="Znf-CCCH_4"/>
</dbReference>
<evidence type="ECO:0000256" key="2">
    <source>
        <dbReference type="ARBA" id="ARBA00022771"/>
    </source>
</evidence>